<dbReference type="AlphaFoldDB" id="A0A9J6B977"/>
<dbReference type="EMBL" id="JADBJN010000247">
    <property type="protein sequence ID" value="KAG5666059.1"/>
    <property type="molecule type" value="Genomic_DNA"/>
</dbReference>
<proteinExistence type="predicted"/>
<organism evidence="1 2">
    <name type="scientific">Polypedilum vanderplanki</name>
    <name type="common">Sleeping chironomid midge</name>
    <dbReference type="NCBI Taxonomy" id="319348"/>
    <lineage>
        <taxon>Eukaryota</taxon>
        <taxon>Metazoa</taxon>
        <taxon>Ecdysozoa</taxon>
        <taxon>Arthropoda</taxon>
        <taxon>Hexapoda</taxon>
        <taxon>Insecta</taxon>
        <taxon>Pterygota</taxon>
        <taxon>Neoptera</taxon>
        <taxon>Endopterygota</taxon>
        <taxon>Diptera</taxon>
        <taxon>Nematocera</taxon>
        <taxon>Chironomoidea</taxon>
        <taxon>Chironomidae</taxon>
        <taxon>Chironominae</taxon>
        <taxon>Polypedilum</taxon>
        <taxon>Polypedilum</taxon>
    </lineage>
</organism>
<gene>
    <name evidence="1" type="ORF">PVAND_017746</name>
</gene>
<name>A0A9J6B977_POLVA</name>
<reference evidence="1" key="1">
    <citation type="submission" date="2021-03" db="EMBL/GenBank/DDBJ databases">
        <title>Chromosome level genome of the anhydrobiotic midge Polypedilum vanderplanki.</title>
        <authorList>
            <person name="Yoshida Y."/>
            <person name="Kikawada T."/>
            <person name="Gusev O."/>
        </authorList>
    </citation>
    <scope>NUCLEOTIDE SEQUENCE</scope>
    <source>
        <strain evidence="1">NIAS01</strain>
        <tissue evidence="1">Whole body or cell culture</tissue>
    </source>
</reference>
<sequence length="74" mass="8998">MDITTLRQHWKLSSKIRLEAFRNEKDKLFSRLYPALKRPDAFSLIFIDFESLYPNANKFKTEWDKNENKFSKIK</sequence>
<accession>A0A9J6B977</accession>
<protein>
    <submittedName>
        <fullName evidence="1">Uncharacterized protein</fullName>
    </submittedName>
</protein>
<keyword evidence="2" id="KW-1185">Reference proteome</keyword>
<dbReference type="Proteomes" id="UP001107558">
    <property type="component" value="Unassembled WGS sequence"/>
</dbReference>
<evidence type="ECO:0000313" key="1">
    <source>
        <dbReference type="EMBL" id="KAG5666059.1"/>
    </source>
</evidence>
<dbReference type="OrthoDB" id="3598281at2759"/>
<evidence type="ECO:0000313" key="2">
    <source>
        <dbReference type="Proteomes" id="UP001107558"/>
    </source>
</evidence>
<comment type="caution">
    <text evidence="1">The sequence shown here is derived from an EMBL/GenBank/DDBJ whole genome shotgun (WGS) entry which is preliminary data.</text>
</comment>